<feature type="region of interest" description="Disordered" evidence="1">
    <location>
        <begin position="238"/>
        <end position="263"/>
    </location>
</feature>
<evidence type="ECO:0000313" key="4">
    <source>
        <dbReference type="Proteomes" id="UP000626370"/>
    </source>
</evidence>
<feature type="compositionally biased region" description="Polar residues" evidence="1">
    <location>
        <begin position="251"/>
        <end position="263"/>
    </location>
</feature>
<dbReference type="Gene3D" id="3.40.190.10">
    <property type="entry name" value="Periplasmic binding protein-like II"/>
    <property type="match status" value="2"/>
</dbReference>
<organism evidence="3 4">
    <name type="scientific">Thalassotalea profundi</name>
    <dbReference type="NCBI Taxonomy" id="2036687"/>
    <lineage>
        <taxon>Bacteria</taxon>
        <taxon>Pseudomonadati</taxon>
        <taxon>Pseudomonadota</taxon>
        <taxon>Gammaproteobacteria</taxon>
        <taxon>Alteromonadales</taxon>
        <taxon>Colwelliaceae</taxon>
        <taxon>Thalassotalea</taxon>
    </lineage>
</organism>
<name>A0ABQ3IP09_9GAMM</name>
<evidence type="ECO:0000256" key="2">
    <source>
        <dbReference type="SAM" id="SignalP"/>
    </source>
</evidence>
<keyword evidence="4" id="KW-1185">Reference proteome</keyword>
<accession>A0ABQ3IP09</accession>
<dbReference type="Proteomes" id="UP000626370">
    <property type="component" value="Unassembled WGS sequence"/>
</dbReference>
<dbReference type="EMBL" id="BNAH01000005">
    <property type="protein sequence ID" value="GHE87178.1"/>
    <property type="molecule type" value="Genomic_DNA"/>
</dbReference>
<gene>
    <name evidence="3" type="ORF">GCM10011501_15660</name>
</gene>
<evidence type="ECO:0008006" key="5">
    <source>
        <dbReference type="Google" id="ProtNLM"/>
    </source>
</evidence>
<dbReference type="PROSITE" id="PS51257">
    <property type="entry name" value="PROKAR_LIPOPROTEIN"/>
    <property type="match status" value="1"/>
</dbReference>
<sequence length="263" mass="29533">MLKHFFLVGLLTVTVACTAAQKLTVGVEPFPPVFDENGQGIGTELLNSIANISELNFQIQVMTYARAKKELENERLDIIGLIPKGLETKDFYQYGLELDWSFDNNVDIYSPHTKYLSSDSIPPKSLGTLVGNAAFFSEALNIPLDKFLEVASLEQLVKMMDKGRLKAIVFERIATMSSIQKYLQSPIYYRFLESMPATFAVANTKQGQLLKEKLDIQILKMATKNTFKRYGNYNTLPPQGKVPYNPKDTIGINTQSTKESTKP</sequence>
<proteinExistence type="predicted"/>
<dbReference type="SUPFAM" id="SSF53850">
    <property type="entry name" value="Periplasmic binding protein-like II"/>
    <property type="match status" value="1"/>
</dbReference>
<feature type="signal peptide" evidence="2">
    <location>
        <begin position="1"/>
        <end position="19"/>
    </location>
</feature>
<feature type="chain" id="PRO_5045831381" description="Solute-binding protein family 3/N-terminal domain-containing protein" evidence="2">
    <location>
        <begin position="20"/>
        <end position="263"/>
    </location>
</feature>
<protein>
    <recommendedName>
        <fullName evidence="5">Solute-binding protein family 3/N-terminal domain-containing protein</fullName>
    </recommendedName>
</protein>
<evidence type="ECO:0000256" key="1">
    <source>
        <dbReference type="SAM" id="MobiDB-lite"/>
    </source>
</evidence>
<keyword evidence="2" id="KW-0732">Signal</keyword>
<dbReference type="RefSeq" id="WP_189377708.1">
    <property type="nucleotide sequence ID" value="NZ_BNAH01000005.1"/>
</dbReference>
<reference evidence="4" key="1">
    <citation type="journal article" date="2019" name="Int. J. Syst. Evol. Microbiol.">
        <title>The Global Catalogue of Microorganisms (GCM) 10K type strain sequencing project: providing services to taxonomists for standard genome sequencing and annotation.</title>
        <authorList>
            <consortium name="The Broad Institute Genomics Platform"/>
            <consortium name="The Broad Institute Genome Sequencing Center for Infectious Disease"/>
            <person name="Wu L."/>
            <person name="Ma J."/>
        </authorList>
    </citation>
    <scope>NUCLEOTIDE SEQUENCE [LARGE SCALE GENOMIC DNA]</scope>
    <source>
        <strain evidence="4">CGMCC 1.15922</strain>
    </source>
</reference>
<comment type="caution">
    <text evidence="3">The sequence shown here is derived from an EMBL/GenBank/DDBJ whole genome shotgun (WGS) entry which is preliminary data.</text>
</comment>
<evidence type="ECO:0000313" key="3">
    <source>
        <dbReference type="EMBL" id="GHE87178.1"/>
    </source>
</evidence>